<feature type="compositionally biased region" description="Low complexity" evidence="1">
    <location>
        <begin position="111"/>
        <end position="121"/>
    </location>
</feature>
<dbReference type="GO" id="GO:0016747">
    <property type="term" value="F:acyltransferase activity, transferring groups other than amino-acyl groups"/>
    <property type="evidence" value="ECO:0007669"/>
    <property type="project" value="InterPro"/>
</dbReference>
<evidence type="ECO:0000313" key="4">
    <source>
        <dbReference type="EMBL" id="CAG8954691.1"/>
    </source>
</evidence>
<name>A0A9N9KX57_9HELO</name>
<keyword evidence="2" id="KW-0472">Membrane</keyword>
<dbReference type="SUPFAM" id="SSF55729">
    <property type="entry name" value="Acyl-CoA N-acyltransferases (Nat)"/>
    <property type="match status" value="1"/>
</dbReference>
<gene>
    <name evidence="4" type="ORF">HYFRA_00004613</name>
</gene>
<sequence>MAPGHVREQLDLDLRGAGVGAFQFNLASSIADRMNVVPGFKTSAAFFTFLRANLVLPESSLHLDYLDSNYSTPTLSPYSSQTLPPVYTLPPSSLSIVSTAPTPKMSHSHSRSSSLSSSTSTKSKRTRTPTPNPLDDIPPLTTTILTSDSDKTAALKLIADSIAQQRQFAARCIIFHPLTISIYILLLGIASKLLYTPQNGFAVVATTCAGITMTFLIAIRGLTSQYLVYAEQTTWSFLQNPNTGEPDLVLGSHFGSTLIGALVLRLERNPSSPTTKKRGGGNKSKNGGQGIIRAWTVGLRYRGKGVGTELLEEAVRISRERMGISAEVGFAREHANGKLVAPEMFNGGFRGREKRAARCLERVVGETRKR</sequence>
<proteinExistence type="predicted"/>
<evidence type="ECO:0000256" key="1">
    <source>
        <dbReference type="SAM" id="MobiDB-lite"/>
    </source>
</evidence>
<comment type="caution">
    <text evidence="4">The sequence shown here is derived from an EMBL/GenBank/DDBJ whole genome shotgun (WGS) entry which is preliminary data.</text>
</comment>
<feature type="region of interest" description="Disordered" evidence="1">
    <location>
        <begin position="270"/>
        <end position="289"/>
    </location>
</feature>
<keyword evidence="5" id="KW-1185">Reference proteome</keyword>
<keyword evidence="2" id="KW-1133">Transmembrane helix</keyword>
<dbReference type="Gene3D" id="3.40.630.30">
    <property type="match status" value="1"/>
</dbReference>
<accession>A0A9N9KX57</accession>
<feature type="region of interest" description="Disordered" evidence="1">
    <location>
        <begin position="98"/>
        <end position="141"/>
    </location>
</feature>
<dbReference type="OrthoDB" id="5343688at2759"/>
<evidence type="ECO:0000259" key="3">
    <source>
        <dbReference type="PROSITE" id="PS51186"/>
    </source>
</evidence>
<dbReference type="InterPro" id="IPR016181">
    <property type="entry name" value="Acyl_CoA_acyltransferase"/>
</dbReference>
<protein>
    <recommendedName>
        <fullName evidence="3">N-acetyltransferase domain-containing protein</fullName>
    </recommendedName>
</protein>
<dbReference type="PROSITE" id="PS51186">
    <property type="entry name" value="GNAT"/>
    <property type="match status" value="1"/>
</dbReference>
<dbReference type="EMBL" id="CAJVRL010000057">
    <property type="protein sequence ID" value="CAG8954691.1"/>
    <property type="molecule type" value="Genomic_DNA"/>
</dbReference>
<dbReference type="Proteomes" id="UP000696280">
    <property type="component" value="Unassembled WGS sequence"/>
</dbReference>
<evidence type="ECO:0000313" key="5">
    <source>
        <dbReference type="Proteomes" id="UP000696280"/>
    </source>
</evidence>
<dbReference type="Pfam" id="PF00583">
    <property type="entry name" value="Acetyltransf_1"/>
    <property type="match status" value="1"/>
</dbReference>
<keyword evidence="2" id="KW-0812">Transmembrane</keyword>
<dbReference type="InterPro" id="IPR000182">
    <property type="entry name" value="GNAT_dom"/>
</dbReference>
<dbReference type="AlphaFoldDB" id="A0A9N9KX57"/>
<evidence type="ECO:0000256" key="2">
    <source>
        <dbReference type="SAM" id="Phobius"/>
    </source>
</evidence>
<dbReference type="CDD" id="cd04301">
    <property type="entry name" value="NAT_SF"/>
    <property type="match status" value="1"/>
</dbReference>
<organism evidence="4 5">
    <name type="scientific">Hymenoscyphus fraxineus</name>
    <dbReference type="NCBI Taxonomy" id="746836"/>
    <lineage>
        <taxon>Eukaryota</taxon>
        <taxon>Fungi</taxon>
        <taxon>Dikarya</taxon>
        <taxon>Ascomycota</taxon>
        <taxon>Pezizomycotina</taxon>
        <taxon>Leotiomycetes</taxon>
        <taxon>Helotiales</taxon>
        <taxon>Helotiaceae</taxon>
        <taxon>Hymenoscyphus</taxon>
    </lineage>
</organism>
<feature type="transmembrane region" description="Helical" evidence="2">
    <location>
        <begin position="201"/>
        <end position="228"/>
    </location>
</feature>
<reference evidence="4" key="1">
    <citation type="submission" date="2021-07" db="EMBL/GenBank/DDBJ databases">
        <authorList>
            <person name="Durling M."/>
        </authorList>
    </citation>
    <scope>NUCLEOTIDE SEQUENCE</scope>
</reference>
<feature type="transmembrane region" description="Helical" evidence="2">
    <location>
        <begin position="168"/>
        <end position="189"/>
    </location>
</feature>
<feature type="domain" description="N-acetyltransferase" evidence="3">
    <location>
        <begin position="206"/>
        <end position="370"/>
    </location>
</feature>